<protein>
    <submittedName>
        <fullName evidence="1">Brain protein I3, isoform CRA_a</fullName>
    </submittedName>
</protein>
<organism evidence="1 2">
    <name type="scientific">Rattus norvegicus</name>
    <name type="common">Rat</name>
    <dbReference type="NCBI Taxonomy" id="10116"/>
    <lineage>
        <taxon>Eukaryota</taxon>
        <taxon>Metazoa</taxon>
        <taxon>Chordata</taxon>
        <taxon>Craniata</taxon>
        <taxon>Vertebrata</taxon>
        <taxon>Euteleostomi</taxon>
        <taxon>Mammalia</taxon>
        <taxon>Eutheria</taxon>
        <taxon>Euarchontoglires</taxon>
        <taxon>Glires</taxon>
        <taxon>Rodentia</taxon>
        <taxon>Myomorpha</taxon>
        <taxon>Muroidea</taxon>
        <taxon>Muridae</taxon>
        <taxon>Murinae</taxon>
        <taxon>Rattus</taxon>
    </lineage>
</organism>
<dbReference type="EMBL" id="CH474012">
    <property type="protein sequence ID" value="EDL89632.1"/>
    <property type="molecule type" value="Genomic_DNA"/>
</dbReference>
<evidence type="ECO:0000313" key="1">
    <source>
        <dbReference type="EMBL" id="EDL89632.1"/>
    </source>
</evidence>
<proteinExistence type="predicted"/>
<dbReference type="EMBL" id="CH474012">
    <property type="protein sequence ID" value="EDL89631.1"/>
    <property type="molecule type" value="Genomic_DNA"/>
</dbReference>
<dbReference type="AlphaFoldDB" id="A6K1H4"/>
<dbReference type="RGD" id="1309187">
    <property type="gene designation" value="Bri3"/>
</dbReference>
<gene>
    <name evidence="1 3" type="primary">Bri3</name>
    <name evidence="1" type="ORF">rCG_42652</name>
</gene>
<sequence length="31" mass="3614">MITSLIHFMRSPVWKPEHSSVCVLILCQCRV</sequence>
<evidence type="ECO:0000313" key="2">
    <source>
        <dbReference type="Proteomes" id="UP000234681"/>
    </source>
</evidence>
<dbReference type="Proteomes" id="UP000234681">
    <property type="component" value="Chromosome 12"/>
</dbReference>
<name>A6K1H4_RAT</name>
<evidence type="ECO:0000313" key="3">
    <source>
        <dbReference type="RGD" id="1309187"/>
    </source>
</evidence>
<reference evidence="1 2" key="2">
    <citation type="submission" date="2005-07" db="EMBL/GenBank/DDBJ databases">
        <authorList>
            <person name="Mural R.J."/>
            <person name="Li P.W."/>
            <person name="Adams M.D."/>
            <person name="Amanatides P.G."/>
            <person name="Baden-Tillson H."/>
            <person name="Barnstead M."/>
            <person name="Chin S.H."/>
            <person name="Dew I."/>
            <person name="Evans C.A."/>
            <person name="Ferriera S."/>
            <person name="Flanigan M."/>
            <person name="Fosler C."/>
            <person name="Glodek A."/>
            <person name="Gu Z."/>
            <person name="Holt R.A."/>
            <person name="Jennings D."/>
            <person name="Kraft C.L."/>
            <person name="Lu F."/>
            <person name="Nguyen T."/>
            <person name="Nusskern D.R."/>
            <person name="Pfannkoch C.M."/>
            <person name="Sitter C."/>
            <person name="Sutton G.G."/>
            <person name="Venter J.C."/>
            <person name="Wang Z."/>
            <person name="Woodage T."/>
            <person name="Zheng X.H."/>
            <person name="Zhong F."/>
        </authorList>
    </citation>
    <scope>NUCLEOTIDE SEQUENCE [LARGE SCALE GENOMIC DNA]</scope>
    <source>
        <strain evidence="1">BN</strain>
        <strain evidence="2">BN, Sprague-Dawley</strain>
    </source>
</reference>
<reference evidence="1" key="1">
    <citation type="journal article" date="2005" name="Genome Res.">
        <title>Gene and alternative splicing annotation with AIR.</title>
        <authorList>
            <person name="Florea L."/>
            <person name="Di Francesco V."/>
            <person name="Miller J."/>
            <person name="Turner R."/>
            <person name="Yao A."/>
            <person name="Harris M."/>
            <person name="Walenz B."/>
            <person name="Mobarry C."/>
            <person name="Merkulov G.V."/>
            <person name="Charlab R."/>
            <person name="Dew I."/>
            <person name="Deng Z."/>
            <person name="Istrail S."/>
            <person name="Li P."/>
            <person name="Sutton G."/>
        </authorList>
    </citation>
    <scope>NUCLEOTIDE SEQUENCE</scope>
    <source>
        <strain evidence="1">BN</strain>
    </source>
</reference>
<accession>A6K1H4</accession>